<feature type="signal peptide" evidence="6">
    <location>
        <begin position="1"/>
        <end position="23"/>
    </location>
</feature>
<dbReference type="InterPro" id="IPR003245">
    <property type="entry name" value="Phytocyanin_dom"/>
</dbReference>
<keyword evidence="9" id="KW-1185">Reference proteome</keyword>
<evidence type="ECO:0000256" key="4">
    <source>
        <dbReference type="SAM" id="MobiDB-lite"/>
    </source>
</evidence>
<evidence type="ECO:0000256" key="6">
    <source>
        <dbReference type="SAM" id="SignalP"/>
    </source>
</evidence>
<dbReference type="HOGENOM" id="CLU_058719_2_0_1"/>
<dbReference type="Pfam" id="PF02298">
    <property type="entry name" value="Cu_bind_like"/>
    <property type="match status" value="1"/>
</dbReference>
<name>A0A0D9VLA5_9ORYZ</name>
<feature type="transmembrane region" description="Helical" evidence="5">
    <location>
        <begin position="218"/>
        <end position="240"/>
    </location>
</feature>
<dbReference type="GO" id="GO:0009055">
    <property type="term" value="F:electron transfer activity"/>
    <property type="evidence" value="ECO:0007669"/>
    <property type="project" value="InterPro"/>
</dbReference>
<proteinExistence type="predicted"/>
<dbReference type="SUPFAM" id="SSF49503">
    <property type="entry name" value="Cupredoxins"/>
    <property type="match status" value="1"/>
</dbReference>
<keyword evidence="6" id="KW-0732">Signal</keyword>
<dbReference type="EnsemblPlants" id="LPERR02G27210.1">
    <property type="protein sequence ID" value="LPERR02G27210.1"/>
    <property type="gene ID" value="LPERR02G27210"/>
</dbReference>
<evidence type="ECO:0000259" key="7">
    <source>
        <dbReference type="PROSITE" id="PS51485"/>
    </source>
</evidence>
<feature type="domain" description="Phytocyanin" evidence="7">
    <location>
        <begin position="24"/>
        <end position="123"/>
    </location>
</feature>
<dbReference type="Gramene" id="LPERR02G27210.1">
    <property type="protein sequence ID" value="LPERR02G27210.1"/>
    <property type="gene ID" value="LPERR02G27210"/>
</dbReference>
<dbReference type="eggNOG" id="ENOG502RZ8U">
    <property type="taxonomic scope" value="Eukaryota"/>
</dbReference>
<dbReference type="PANTHER" id="PTHR33021">
    <property type="entry name" value="BLUE COPPER PROTEIN"/>
    <property type="match status" value="1"/>
</dbReference>
<dbReference type="Gene3D" id="2.60.40.420">
    <property type="entry name" value="Cupredoxins - blue copper proteins"/>
    <property type="match status" value="1"/>
</dbReference>
<feature type="region of interest" description="Disordered" evidence="4">
    <location>
        <begin position="120"/>
        <end position="197"/>
    </location>
</feature>
<evidence type="ECO:0000256" key="5">
    <source>
        <dbReference type="SAM" id="Phobius"/>
    </source>
</evidence>
<reference evidence="8 9" key="1">
    <citation type="submission" date="2012-08" db="EMBL/GenBank/DDBJ databases">
        <title>Oryza genome evolution.</title>
        <authorList>
            <person name="Wing R.A."/>
        </authorList>
    </citation>
    <scope>NUCLEOTIDE SEQUENCE</scope>
</reference>
<keyword evidence="5" id="KW-1133">Transmembrane helix</keyword>
<accession>A0A0D9VLA5</accession>
<dbReference type="PANTHER" id="PTHR33021:SF301">
    <property type="entry name" value="OS02G0758800 PROTEIN"/>
    <property type="match status" value="1"/>
</dbReference>
<dbReference type="PROSITE" id="PS51257">
    <property type="entry name" value="PROKAR_LIPOPROTEIN"/>
    <property type="match status" value="1"/>
</dbReference>
<dbReference type="PROSITE" id="PS51485">
    <property type="entry name" value="PHYTOCYANIN"/>
    <property type="match status" value="1"/>
</dbReference>
<keyword evidence="3" id="KW-0325">Glycoprotein</keyword>
<keyword evidence="2" id="KW-0186">Copper</keyword>
<reference evidence="9" key="2">
    <citation type="submission" date="2013-12" db="EMBL/GenBank/DDBJ databases">
        <authorList>
            <person name="Yu Y."/>
            <person name="Lee S."/>
            <person name="de Baynast K."/>
            <person name="Wissotski M."/>
            <person name="Liu L."/>
            <person name="Talag J."/>
            <person name="Goicoechea J."/>
            <person name="Angelova A."/>
            <person name="Jetty R."/>
            <person name="Kudrna D."/>
            <person name="Golser W."/>
            <person name="Rivera L."/>
            <person name="Zhang J."/>
            <person name="Wing R."/>
        </authorList>
    </citation>
    <scope>NUCLEOTIDE SEQUENCE</scope>
</reference>
<dbReference type="InterPro" id="IPR039391">
    <property type="entry name" value="Phytocyanin-like"/>
</dbReference>
<evidence type="ECO:0000313" key="9">
    <source>
        <dbReference type="Proteomes" id="UP000032180"/>
    </source>
</evidence>
<feature type="compositionally biased region" description="Pro residues" evidence="4">
    <location>
        <begin position="138"/>
        <end position="182"/>
    </location>
</feature>
<keyword evidence="5" id="KW-0812">Transmembrane</keyword>
<dbReference type="AlphaFoldDB" id="A0A0D9VLA5"/>
<feature type="chain" id="PRO_5002348094" description="Phytocyanin domain-containing protein" evidence="6">
    <location>
        <begin position="24"/>
        <end position="241"/>
    </location>
</feature>
<sequence>MAMASRLAMAALLLAACASSAAATTYTVGDASGWTTGVDYTSWAGSKSFKTGDSLLFKYASGAHNVVEVSAAGYLACAAANALGSDSSGSTTVALKTGGKHYFICSIPGHCAAGMKLEVDVSGSSSSGGGGVGTTPSSPTPTTPTPSTPTPTTPNPSTPTPTTPYPSNPRPTTPYPSNPTPNTPYTTPTSPACTGSAGATPVMPGTVPFMSYNGAGGGLGPVALATIGVVCFVVFVQLGLL</sequence>
<organism evidence="8 9">
    <name type="scientific">Leersia perrieri</name>
    <dbReference type="NCBI Taxonomy" id="77586"/>
    <lineage>
        <taxon>Eukaryota</taxon>
        <taxon>Viridiplantae</taxon>
        <taxon>Streptophyta</taxon>
        <taxon>Embryophyta</taxon>
        <taxon>Tracheophyta</taxon>
        <taxon>Spermatophyta</taxon>
        <taxon>Magnoliopsida</taxon>
        <taxon>Liliopsida</taxon>
        <taxon>Poales</taxon>
        <taxon>Poaceae</taxon>
        <taxon>BOP clade</taxon>
        <taxon>Oryzoideae</taxon>
        <taxon>Oryzeae</taxon>
        <taxon>Oryzinae</taxon>
        <taxon>Leersia</taxon>
    </lineage>
</organism>
<dbReference type="InterPro" id="IPR028871">
    <property type="entry name" value="BlueCu_1_BS"/>
</dbReference>
<dbReference type="Proteomes" id="UP000032180">
    <property type="component" value="Chromosome 2"/>
</dbReference>
<reference evidence="8" key="3">
    <citation type="submission" date="2015-04" db="UniProtKB">
        <authorList>
            <consortium name="EnsemblPlants"/>
        </authorList>
    </citation>
    <scope>IDENTIFICATION</scope>
</reference>
<dbReference type="FunFam" id="2.60.40.420:FF:000003">
    <property type="entry name" value="Blue copper"/>
    <property type="match status" value="1"/>
</dbReference>
<dbReference type="GO" id="GO:0005886">
    <property type="term" value="C:plasma membrane"/>
    <property type="evidence" value="ECO:0007669"/>
    <property type="project" value="TreeGrafter"/>
</dbReference>
<keyword evidence="5" id="KW-0472">Membrane</keyword>
<evidence type="ECO:0000256" key="1">
    <source>
        <dbReference type="ARBA" id="ARBA00022723"/>
    </source>
</evidence>
<dbReference type="PROSITE" id="PS00196">
    <property type="entry name" value="COPPER_BLUE"/>
    <property type="match status" value="1"/>
</dbReference>
<protein>
    <recommendedName>
        <fullName evidence="7">Phytocyanin domain-containing protein</fullName>
    </recommendedName>
</protein>
<dbReference type="InterPro" id="IPR008972">
    <property type="entry name" value="Cupredoxin"/>
</dbReference>
<evidence type="ECO:0000313" key="8">
    <source>
        <dbReference type="EnsemblPlants" id="LPERR02G27210.1"/>
    </source>
</evidence>
<evidence type="ECO:0000256" key="2">
    <source>
        <dbReference type="ARBA" id="ARBA00023008"/>
    </source>
</evidence>
<dbReference type="CDD" id="cd04216">
    <property type="entry name" value="Phytocyanin"/>
    <property type="match status" value="1"/>
</dbReference>
<evidence type="ECO:0000256" key="3">
    <source>
        <dbReference type="ARBA" id="ARBA00023180"/>
    </source>
</evidence>
<dbReference type="GO" id="GO:0046872">
    <property type="term" value="F:metal ion binding"/>
    <property type="evidence" value="ECO:0007669"/>
    <property type="project" value="UniProtKB-KW"/>
</dbReference>
<keyword evidence="1" id="KW-0479">Metal-binding</keyword>